<dbReference type="Pfam" id="PF08889">
    <property type="entry name" value="WbqC"/>
    <property type="match status" value="1"/>
</dbReference>
<accession>A0A4U6D770</accession>
<name>A0A4U6D770_9BACT</name>
<dbReference type="RefSeq" id="WP_137338888.1">
    <property type="nucleotide sequence ID" value="NZ_BSQH01000012.1"/>
</dbReference>
<comment type="caution">
    <text evidence="1">The sequence shown here is derived from an EMBL/GenBank/DDBJ whole genome shotgun (WGS) entry which is preliminary data.</text>
</comment>
<dbReference type="OrthoDB" id="3611744at2"/>
<keyword evidence="2" id="KW-1185">Reference proteome</keyword>
<dbReference type="Proteomes" id="UP000304900">
    <property type="component" value="Unassembled WGS sequence"/>
</dbReference>
<protein>
    <submittedName>
        <fullName evidence="1">WbqC family protein</fullName>
    </submittedName>
</protein>
<dbReference type="AlphaFoldDB" id="A0A4U6D770"/>
<organism evidence="1 2">
    <name type="scientific">Dyadobacter frigoris</name>
    <dbReference type="NCBI Taxonomy" id="2576211"/>
    <lineage>
        <taxon>Bacteria</taxon>
        <taxon>Pseudomonadati</taxon>
        <taxon>Bacteroidota</taxon>
        <taxon>Cytophagia</taxon>
        <taxon>Cytophagales</taxon>
        <taxon>Spirosomataceae</taxon>
        <taxon>Dyadobacter</taxon>
    </lineage>
</organism>
<evidence type="ECO:0000313" key="1">
    <source>
        <dbReference type="EMBL" id="TKT93212.1"/>
    </source>
</evidence>
<proteinExistence type="predicted"/>
<sequence>MTIAIMQPYIFPYIGYFQLINAVDKFVIYDDVNFINKGWINRNNILVSGQAHLFTIPLKDASQNKLINEVELAINDPWKKKFLKTVQQSYQKAPNYQKVFLMIEEIVNFGAETISEFTLHALQKVCAYMEITTEIVPSSSIYKNTDLKAQHRILDICKQEKANHYINPIGGMELYEKNKFEKEDIKLNFIKSTASAYPQFKNAFVPWLSIIDILMFNDAESIGELLKEFELI</sequence>
<gene>
    <name evidence="1" type="ORF">FDK13_04975</name>
</gene>
<dbReference type="InterPro" id="IPR014985">
    <property type="entry name" value="WbqC"/>
</dbReference>
<evidence type="ECO:0000313" key="2">
    <source>
        <dbReference type="Proteomes" id="UP000304900"/>
    </source>
</evidence>
<reference evidence="1 2" key="1">
    <citation type="submission" date="2019-05" db="EMBL/GenBank/DDBJ databases">
        <title>Dyadobacter AR-3-8 sp. nov., isolated from arctic soil.</title>
        <authorList>
            <person name="Chaudhary D.K."/>
        </authorList>
    </citation>
    <scope>NUCLEOTIDE SEQUENCE [LARGE SCALE GENOMIC DNA]</scope>
    <source>
        <strain evidence="1 2">AR-3-8</strain>
    </source>
</reference>
<dbReference type="EMBL" id="SZVO01000002">
    <property type="protein sequence ID" value="TKT93212.1"/>
    <property type="molecule type" value="Genomic_DNA"/>
</dbReference>